<evidence type="ECO:0000259" key="1">
    <source>
        <dbReference type="PROSITE" id="PS50093"/>
    </source>
</evidence>
<gene>
    <name evidence="2" type="ORF">ATI61_102658</name>
</gene>
<evidence type="ECO:0000313" key="2">
    <source>
        <dbReference type="EMBL" id="REG36281.1"/>
    </source>
</evidence>
<comment type="caution">
    <text evidence="2">The sequence shown here is derived from an EMBL/GenBank/DDBJ whole genome shotgun (WGS) entry which is preliminary data.</text>
</comment>
<reference evidence="2 3" key="1">
    <citation type="submission" date="2018-08" db="EMBL/GenBank/DDBJ databases">
        <title>Genomic Encyclopedia of Archaeal and Bacterial Type Strains, Phase II (KMG-II): from individual species to whole genera.</title>
        <authorList>
            <person name="Goeker M."/>
        </authorList>
    </citation>
    <scope>NUCLEOTIDE SEQUENCE [LARGE SCALE GENOMIC DNA]</scope>
    <source>
        <strain evidence="2 3">DSM 2261</strain>
    </source>
</reference>
<dbReference type="SMART" id="SM00089">
    <property type="entry name" value="PKD"/>
    <property type="match status" value="1"/>
</dbReference>
<dbReference type="Gene3D" id="2.60.40.10">
    <property type="entry name" value="Immunoglobulins"/>
    <property type="match status" value="1"/>
</dbReference>
<dbReference type="CDD" id="cd00146">
    <property type="entry name" value="PKD"/>
    <property type="match status" value="1"/>
</dbReference>
<name>A0ABX9K9L6_9BACT</name>
<dbReference type="Pfam" id="PF18911">
    <property type="entry name" value="PKD_4"/>
    <property type="match status" value="1"/>
</dbReference>
<dbReference type="Proteomes" id="UP000256345">
    <property type="component" value="Unassembled WGS sequence"/>
</dbReference>
<dbReference type="InterPro" id="IPR013783">
    <property type="entry name" value="Ig-like_fold"/>
</dbReference>
<dbReference type="SUPFAM" id="SSF49299">
    <property type="entry name" value="PKD domain"/>
    <property type="match status" value="1"/>
</dbReference>
<dbReference type="InterPro" id="IPR000601">
    <property type="entry name" value="PKD_dom"/>
</dbReference>
<dbReference type="InterPro" id="IPR022409">
    <property type="entry name" value="PKD/Chitinase_dom"/>
</dbReference>
<dbReference type="EMBL" id="QUMU01000002">
    <property type="protein sequence ID" value="REG36281.1"/>
    <property type="molecule type" value="Genomic_DNA"/>
</dbReference>
<dbReference type="PROSITE" id="PS50093">
    <property type="entry name" value="PKD"/>
    <property type="match status" value="1"/>
</dbReference>
<dbReference type="InterPro" id="IPR035986">
    <property type="entry name" value="PKD_dom_sf"/>
</dbReference>
<keyword evidence="3" id="KW-1185">Reference proteome</keyword>
<sequence length="616" mass="65952">MKAHVRASPRALTVLVLVAVALVGPGCRRAVKPEAGGDRTVEAGVPVGFGSEARDAPEVRWDFGDGSPPQQGARVSHAFPRAGSFQVRALEKDEVVASATVTVVPRPVLRAMPADAEIALFFPQLRGNVEPLVGFFARMLGQAQTRQALEEAPLLSLVLRELRGEPRLVDPEEGVGFFSLPGFEGTVALLGVTDSEAALEAVVEELRSGGARVVGREPGGSVRFERENGTPMLLFADRGYLYLVVPDSPEEEGEEDGEEQASGRIEKVLAQEGGTQAAEEEAIRARIVGMSGPGLSEQPLLTELRPKVGAGNVHIFARAAEGEESEGIRGLWAALRVEEGKAELEGWVASDKSLFAGKSGPGSELLGKAPAGPIAALMVSMPPEEMTKLVFGAPGSERRERTLLRLKDQGFDAAGADGLLSALRGDMTLLAYFDAVAFYRNFFLGNRRPEPRGTLLFQAGLVRAEPVLEWLTGRLKERGQPYEVVKGADATRLRTRVMDQPVEFTVSADRLTVNGGESLGARSSGDVGVALRERYGAQAFEPGHLSAMVDVGRLRAELEAPKEVPGVSPQQLPVARSLVGTLLDQLPPVENVFIDFAPEEGGGRFRARATLRERTR</sequence>
<feature type="domain" description="PKD" evidence="1">
    <location>
        <begin position="60"/>
        <end position="103"/>
    </location>
</feature>
<protein>
    <submittedName>
        <fullName evidence="2">PKD domain-containing protein</fullName>
    </submittedName>
</protein>
<evidence type="ECO:0000313" key="3">
    <source>
        <dbReference type="Proteomes" id="UP000256345"/>
    </source>
</evidence>
<proteinExistence type="predicted"/>
<dbReference type="RefSeq" id="WP_047859105.1">
    <property type="nucleotide sequence ID" value="NZ_CP011509.1"/>
</dbReference>
<accession>A0ABX9K9L6</accession>
<organism evidence="2 3">
    <name type="scientific">Archangium gephyra</name>
    <dbReference type="NCBI Taxonomy" id="48"/>
    <lineage>
        <taxon>Bacteria</taxon>
        <taxon>Pseudomonadati</taxon>
        <taxon>Myxococcota</taxon>
        <taxon>Myxococcia</taxon>
        <taxon>Myxococcales</taxon>
        <taxon>Cystobacterineae</taxon>
        <taxon>Archangiaceae</taxon>
        <taxon>Archangium</taxon>
    </lineage>
</organism>